<keyword evidence="10" id="KW-1185">Reference proteome</keyword>
<keyword evidence="7" id="KW-1133">Transmembrane helix</keyword>
<dbReference type="PROSITE" id="PS50157">
    <property type="entry name" value="ZINC_FINGER_C2H2_2"/>
    <property type="match status" value="1"/>
</dbReference>
<evidence type="ECO:0000256" key="5">
    <source>
        <dbReference type="SAM" id="Coils"/>
    </source>
</evidence>
<keyword evidence="3" id="KW-0206">Cytoskeleton</keyword>
<feature type="region of interest" description="Disordered" evidence="6">
    <location>
        <begin position="767"/>
        <end position="793"/>
    </location>
</feature>
<feature type="compositionally biased region" description="Pro residues" evidence="6">
    <location>
        <begin position="283"/>
        <end position="294"/>
    </location>
</feature>
<feature type="region of interest" description="Disordered" evidence="6">
    <location>
        <begin position="233"/>
        <end position="296"/>
    </location>
</feature>
<dbReference type="PANTHER" id="PTHR24107">
    <property type="entry name" value="YNEIN REGULATORY COMPLEX SUBUNIT 5"/>
    <property type="match status" value="1"/>
</dbReference>
<evidence type="ECO:0000313" key="10">
    <source>
        <dbReference type="Proteomes" id="UP001189429"/>
    </source>
</evidence>
<protein>
    <recommendedName>
        <fullName evidence="8">C2H2-type domain-containing protein</fullName>
    </recommendedName>
</protein>
<evidence type="ECO:0000259" key="8">
    <source>
        <dbReference type="PROSITE" id="PS50157"/>
    </source>
</evidence>
<dbReference type="SUPFAM" id="SSF52047">
    <property type="entry name" value="RNI-like"/>
    <property type="match status" value="1"/>
</dbReference>
<feature type="coiled-coil region" evidence="5">
    <location>
        <begin position="145"/>
        <end position="193"/>
    </location>
</feature>
<reference evidence="9" key="1">
    <citation type="submission" date="2023-10" db="EMBL/GenBank/DDBJ databases">
        <authorList>
            <person name="Chen Y."/>
            <person name="Shah S."/>
            <person name="Dougan E. K."/>
            <person name="Thang M."/>
            <person name="Chan C."/>
        </authorList>
    </citation>
    <scope>NUCLEOTIDE SEQUENCE [LARGE SCALE GENOMIC DNA]</scope>
</reference>
<dbReference type="EMBL" id="CAUYUJ010016479">
    <property type="protein sequence ID" value="CAK0865726.1"/>
    <property type="molecule type" value="Genomic_DNA"/>
</dbReference>
<evidence type="ECO:0000256" key="1">
    <source>
        <dbReference type="ARBA" id="ARBA00004245"/>
    </source>
</evidence>
<feature type="compositionally biased region" description="Basic and acidic residues" evidence="6">
    <location>
        <begin position="56"/>
        <end position="69"/>
    </location>
</feature>
<feature type="region of interest" description="Disordered" evidence="6">
    <location>
        <begin position="333"/>
        <end position="385"/>
    </location>
</feature>
<accession>A0ABN9V187</accession>
<name>A0ABN9V187_9DINO</name>
<dbReference type="InterPro" id="IPR052410">
    <property type="entry name" value="DRC5"/>
</dbReference>
<evidence type="ECO:0000256" key="7">
    <source>
        <dbReference type="SAM" id="Phobius"/>
    </source>
</evidence>
<evidence type="ECO:0000313" key="9">
    <source>
        <dbReference type="EMBL" id="CAK0865726.1"/>
    </source>
</evidence>
<dbReference type="PANTHER" id="PTHR24107:SF2">
    <property type="entry name" value="NLR FAMILY CARD DOMAIN CONTAINING 3"/>
    <property type="match status" value="1"/>
</dbReference>
<keyword evidence="2" id="KW-0963">Cytoplasm</keyword>
<comment type="caution">
    <text evidence="9">The sequence shown here is derived from an EMBL/GenBank/DDBJ whole genome shotgun (WGS) entry which is preliminary data.</text>
</comment>
<dbReference type="PROSITE" id="PS00028">
    <property type="entry name" value="ZINC_FINGER_C2H2_1"/>
    <property type="match status" value="1"/>
</dbReference>
<organism evidence="9 10">
    <name type="scientific">Prorocentrum cordatum</name>
    <dbReference type="NCBI Taxonomy" id="2364126"/>
    <lineage>
        <taxon>Eukaryota</taxon>
        <taxon>Sar</taxon>
        <taxon>Alveolata</taxon>
        <taxon>Dinophyceae</taxon>
        <taxon>Prorocentrales</taxon>
        <taxon>Prorocentraceae</taxon>
        <taxon>Prorocentrum</taxon>
    </lineage>
</organism>
<feature type="region of interest" description="Disordered" evidence="6">
    <location>
        <begin position="653"/>
        <end position="684"/>
    </location>
</feature>
<dbReference type="InterPro" id="IPR013087">
    <property type="entry name" value="Znf_C2H2_type"/>
</dbReference>
<sequence>MNRQGGPQQTWDCACGRFVKGHHWKCLCGRHWSQRVVPRGPDQERPRASSRTRQTIRQEHQQKELKREEQEVKQLIGRVATMKRSEATEAMRFLGYEQVPTDVPGIKSYKTRTKQRMFELGRLIIISRKAGKDDPQGFVREISCLKYMMSTCEKLNDQLAELKSKRDRCQEHIRNLSVKLGELQSDYKQSETDLYAWQAAIDELEELEDYMVGEDAPGARGFSTFIPTMQMGADPRTERTTFPPPPPAPQQQCSGGPVPMQQCNMGFPPSMPPPPQQRVGPPVQQPPAQQPLPPSAEVQGIGEMIKVLIKKQQQTDHQMAMLIGHITATSASASAEEYERAKSEEGAHGHQQPPIEVQASPTSIPAAQPDTPTPVADPGIEPTEASLVDPDRDLLSDAHELGPLLSTVEIEDQRPCYSEEVQGLNCYAVVFGLQRFLIDTEQLVAKALEQDRLRFLVRMFKFAPRYLLTLLDVSLLHRRSWVSALAASFDWLVSFMDPDSVPGTGGLDEWLAALQMDPQRFRATIKTVIRRAREWWSDRHLLHLWDIRVHEALAGTPMDVDAVDVVTSYMCYECGQLFKSERALRAHRGKQHPIPTSPAMMAVGTCCSICGWDYRSNGRLYKHLARCAGGLGRRPRPRGTEVALPDQFWGRHRVKKQADSGGGEGKQGSAESCHTKASEWPTAHKAGPQNWFELSGFTQEGLSVHLSEGLCPLLPDLRQLFVEQSLQQQQAAGSGILAKLFHDMGRPPLSAAVTVAALLGAAAMRPPLDLGGPPEEPGAADDGGTALDCPKARQSGASPWRYAVKGREGVALRRLKVGDAYELRCDGAVVADGVGVEVHVNHNHDHPLEGEAVIRVTGLGREALARTSCRTARVAVHGEQGSCIARVPIPVVSWWPLSTSVPRVHLHRQLYSLPYVGPRIHDMFARVDEEEPLIVDVLVVLAAALALSAAAGLLVCACRGAAGRASAEAFVLPPPEGMLVPSAEQVTQKIARGLCELVVALGSSICSGIAMRGNGSASLYLLMLPVVLAPAALWRVALTWHRANDFYLHLCRGERLRFESSLGLSGRLVALLLLVTGARFGYCMAAAWWAGDTSAQAAASGAVVNAFLVRAAWQVFSGIIAIENRLHCCEISCDVLEKADGEEGKVPLCLARREYELLVDSAQVELDLFLQCDPEDTARLQVQWPGKPMIDESRTCTALNRLERGRMFPAMVNATVDNGLWSTEYVFRVQPMQILAKSLVVRGTIGQTEFTRCLPWGELPGTSISLPANVTDVALEVGTDTYEFNLPEDLTAAGAETHDHHDFITGFYGGLPPEKCDEDCRHHPRCVAHASVDAGCYQIIGPHECMKHHGSAPRNRDVKDAEVRRFLEQRTLQGRVCFLDNNSAERCAHMRKAIGDGVQSLNGIGNLMTYINNRSEGLVKLAVSTSSDVPVDTSASSVQFFRGTPSVLAMPAELRFPGNVKLTPVVIMSSRPSIRIELPEYDVPTSGGNLQLHLVPLLEDPGFVALWFDGNASIEASATNASFTEACSQSPGLRRFRACGGRRANGGAEISISLDPWRPPWLLKLRIEPRPPRGQRAFAGFDPLELPVQIGTAGDEEPLQWAVQKRCATDANESLYTPRVIRELAARCRSPRATAKMRQFLETHKNDMAEVASVLMEAGENNDSERLFEELNGSIPPMVLPFLAGAPETVLLAACRTVKDQELPSVLGATPEKALPSLAPCIRDPSRNKMTLLEYAARSQSEVVGRVVGTALSTFDGKVDLKSKLRKAKALAAALGKMPQVATLDLSSNDFGKDPGAAAALALALGKMPQVATLDLSGNNFGMDLGAAAALAAALGKMPQVTALDLSGNDFGKDPAVVAAVERMKAAHPNLTAKL</sequence>
<evidence type="ECO:0000256" key="2">
    <source>
        <dbReference type="ARBA" id="ARBA00022490"/>
    </source>
</evidence>
<feature type="transmembrane region" description="Helical" evidence="7">
    <location>
        <begin position="933"/>
        <end position="956"/>
    </location>
</feature>
<dbReference type="Gene3D" id="3.80.10.10">
    <property type="entry name" value="Ribonuclease Inhibitor"/>
    <property type="match status" value="1"/>
</dbReference>
<keyword evidence="4" id="KW-0863">Zinc-finger</keyword>
<proteinExistence type="predicted"/>
<comment type="subcellular location">
    <subcellularLocation>
        <location evidence="1">Cytoplasm</location>
        <location evidence="1">Cytoskeleton</location>
    </subcellularLocation>
</comment>
<keyword evidence="7" id="KW-0472">Membrane</keyword>
<keyword evidence="7" id="KW-0812">Transmembrane</keyword>
<evidence type="ECO:0000256" key="3">
    <source>
        <dbReference type="ARBA" id="ARBA00023212"/>
    </source>
</evidence>
<feature type="transmembrane region" description="Helical" evidence="7">
    <location>
        <begin position="1068"/>
        <end position="1090"/>
    </location>
</feature>
<feature type="transmembrane region" description="Helical" evidence="7">
    <location>
        <begin position="1019"/>
        <end position="1037"/>
    </location>
</feature>
<feature type="transmembrane region" description="Helical" evidence="7">
    <location>
        <begin position="1102"/>
        <end position="1122"/>
    </location>
</feature>
<feature type="domain" description="C2H2-type" evidence="8">
    <location>
        <begin position="569"/>
        <end position="592"/>
    </location>
</feature>
<evidence type="ECO:0000256" key="6">
    <source>
        <dbReference type="SAM" id="MobiDB-lite"/>
    </source>
</evidence>
<keyword evidence="4" id="KW-0862">Zinc</keyword>
<gene>
    <name evidence="9" type="ORF">PCOR1329_LOCUS53171</name>
</gene>
<feature type="compositionally biased region" description="Basic and acidic residues" evidence="6">
    <location>
        <begin position="337"/>
        <end position="348"/>
    </location>
</feature>
<dbReference type="InterPro" id="IPR032675">
    <property type="entry name" value="LRR_dom_sf"/>
</dbReference>
<feature type="region of interest" description="Disordered" evidence="6">
    <location>
        <begin position="36"/>
        <end position="69"/>
    </location>
</feature>
<dbReference type="Proteomes" id="UP001189429">
    <property type="component" value="Unassembled WGS sequence"/>
</dbReference>
<keyword evidence="4" id="KW-0479">Metal-binding</keyword>
<evidence type="ECO:0000256" key="4">
    <source>
        <dbReference type="PROSITE-ProRule" id="PRU00042"/>
    </source>
</evidence>
<keyword evidence="5" id="KW-0175">Coiled coil</keyword>